<keyword evidence="3" id="KW-1185">Reference proteome</keyword>
<dbReference type="InParanoid" id="A0A7J7CUE8"/>
<dbReference type="Proteomes" id="UP000593562">
    <property type="component" value="Unassembled WGS sequence"/>
</dbReference>
<protein>
    <submittedName>
        <fullName evidence="2">Uncharacterized protein</fullName>
    </submittedName>
</protein>
<dbReference type="GO" id="GO:0048731">
    <property type="term" value="P:system development"/>
    <property type="evidence" value="ECO:0007669"/>
    <property type="project" value="InterPro"/>
</dbReference>
<dbReference type="PANTHER" id="PTHR34545">
    <property type="entry name" value="CLAVATA3/ESR (CLE)-RELATED PROTEIN 22"/>
    <property type="match status" value="1"/>
</dbReference>
<evidence type="ECO:0000313" key="2">
    <source>
        <dbReference type="EMBL" id="KAF5737628.1"/>
    </source>
</evidence>
<name>A0A7J7CUE8_TRIWF</name>
<comment type="caution">
    <text evidence="2">The sequence shown here is derived from an EMBL/GenBank/DDBJ whole genome shotgun (WGS) entry which is preliminary data.</text>
</comment>
<reference evidence="2 3" key="1">
    <citation type="journal article" date="2020" name="Nat. Commun.">
        <title>Genome of Tripterygium wilfordii and identification of cytochrome P450 involved in triptolide biosynthesis.</title>
        <authorList>
            <person name="Tu L."/>
            <person name="Su P."/>
            <person name="Zhang Z."/>
            <person name="Gao L."/>
            <person name="Wang J."/>
            <person name="Hu T."/>
            <person name="Zhou J."/>
            <person name="Zhang Y."/>
            <person name="Zhao Y."/>
            <person name="Liu Y."/>
            <person name="Song Y."/>
            <person name="Tong Y."/>
            <person name="Lu Y."/>
            <person name="Yang J."/>
            <person name="Xu C."/>
            <person name="Jia M."/>
            <person name="Peters R.J."/>
            <person name="Huang L."/>
            <person name="Gao W."/>
        </authorList>
    </citation>
    <scope>NUCLEOTIDE SEQUENCE [LARGE SCALE GENOMIC DNA]</scope>
    <source>
        <strain evidence="3">cv. XIE 37</strain>
        <tissue evidence="2">Leaf</tissue>
    </source>
</reference>
<dbReference type="PANTHER" id="PTHR34545:SF7">
    <property type="entry name" value="CLAVATA3_ESR (CLE)-RELATED PROTEIN 16"/>
    <property type="match status" value="1"/>
</dbReference>
<accession>A0A7J7CUE8</accession>
<sequence length="84" mass="9164">MLMMVMQLENTTSYGFGHQEKKIRRLSKGITGTGSSNSDHYKLPRVHSVKSKGGEGRGGGGGDDEIFGAEKRKIHTGPNPLHNR</sequence>
<evidence type="ECO:0000313" key="3">
    <source>
        <dbReference type="Proteomes" id="UP000593562"/>
    </source>
</evidence>
<proteinExistence type="predicted"/>
<dbReference type="EMBL" id="JAAARO010000013">
    <property type="protein sequence ID" value="KAF5737628.1"/>
    <property type="molecule type" value="Genomic_DNA"/>
</dbReference>
<gene>
    <name evidence="2" type="ORF">HS088_TW13G00515</name>
</gene>
<dbReference type="AlphaFoldDB" id="A0A7J7CUE8"/>
<dbReference type="InterPro" id="IPR033249">
    <property type="entry name" value="CLE_plant"/>
</dbReference>
<organism evidence="2 3">
    <name type="scientific">Tripterygium wilfordii</name>
    <name type="common">Thunder God vine</name>
    <dbReference type="NCBI Taxonomy" id="458696"/>
    <lineage>
        <taxon>Eukaryota</taxon>
        <taxon>Viridiplantae</taxon>
        <taxon>Streptophyta</taxon>
        <taxon>Embryophyta</taxon>
        <taxon>Tracheophyta</taxon>
        <taxon>Spermatophyta</taxon>
        <taxon>Magnoliopsida</taxon>
        <taxon>eudicotyledons</taxon>
        <taxon>Gunneridae</taxon>
        <taxon>Pentapetalae</taxon>
        <taxon>rosids</taxon>
        <taxon>fabids</taxon>
        <taxon>Celastrales</taxon>
        <taxon>Celastraceae</taxon>
        <taxon>Tripterygium</taxon>
    </lineage>
</organism>
<feature type="region of interest" description="Disordered" evidence="1">
    <location>
        <begin position="29"/>
        <end position="84"/>
    </location>
</feature>
<evidence type="ECO:0000256" key="1">
    <source>
        <dbReference type="SAM" id="MobiDB-lite"/>
    </source>
</evidence>